<name>A0AAJ1BVC7_9HYPH</name>
<dbReference type="EMBL" id="JAMXLX010000002">
    <property type="protein sequence ID" value="MCO5956836.1"/>
    <property type="molecule type" value="Genomic_DNA"/>
</dbReference>
<keyword evidence="1" id="KW-0812">Transmembrane</keyword>
<reference evidence="2" key="1">
    <citation type="submission" date="2022-06" db="EMBL/GenBank/DDBJ databases">
        <authorList>
            <person name="Sun Q."/>
        </authorList>
    </citation>
    <scope>NUCLEOTIDE SEQUENCE</scope>
    <source>
        <strain evidence="2">S101</strain>
    </source>
</reference>
<keyword evidence="1" id="KW-0472">Membrane</keyword>
<gene>
    <name evidence="2" type="ORF">NBH21_08660</name>
</gene>
<protein>
    <submittedName>
        <fullName evidence="2">DUF2798 domain-containing protein</fullName>
    </submittedName>
</protein>
<proteinExistence type="predicted"/>
<sequence length="79" mass="8691">MKLARLPARYAGILMPLVLSILMTFVVSGVSTVKMIGFHPEIISFWMPAWGISWLIAFPTLLGAIPVARRIVQAVTRPA</sequence>
<accession>A0AAJ1BVC7</accession>
<evidence type="ECO:0000313" key="2">
    <source>
        <dbReference type="EMBL" id="MCO5956836.1"/>
    </source>
</evidence>
<dbReference type="Proteomes" id="UP001155380">
    <property type="component" value="Unassembled WGS sequence"/>
</dbReference>
<dbReference type="Pfam" id="PF11391">
    <property type="entry name" value="DUF2798"/>
    <property type="match status" value="1"/>
</dbReference>
<evidence type="ECO:0000313" key="3">
    <source>
        <dbReference type="Proteomes" id="UP001155380"/>
    </source>
</evidence>
<dbReference type="RefSeq" id="WP_250915879.1">
    <property type="nucleotide sequence ID" value="NZ_JAMXLX010000002.1"/>
</dbReference>
<organism evidence="2 3">
    <name type="scientific">Ciceribacter sichuanensis</name>
    <dbReference type="NCBI Taxonomy" id="2949647"/>
    <lineage>
        <taxon>Bacteria</taxon>
        <taxon>Pseudomonadati</taxon>
        <taxon>Pseudomonadota</taxon>
        <taxon>Alphaproteobacteria</taxon>
        <taxon>Hyphomicrobiales</taxon>
        <taxon>Rhizobiaceae</taxon>
        <taxon>Ciceribacter</taxon>
    </lineage>
</organism>
<feature type="transmembrane region" description="Helical" evidence="1">
    <location>
        <begin position="12"/>
        <end position="33"/>
    </location>
</feature>
<keyword evidence="1" id="KW-1133">Transmembrane helix</keyword>
<dbReference type="AlphaFoldDB" id="A0AAJ1BVC7"/>
<evidence type="ECO:0000256" key="1">
    <source>
        <dbReference type="SAM" id="Phobius"/>
    </source>
</evidence>
<feature type="transmembrane region" description="Helical" evidence="1">
    <location>
        <begin position="45"/>
        <end position="68"/>
    </location>
</feature>
<comment type="caution">
    <text evidence="2">The sequence shown here is derived from an EMBL/GenBank/DDBJ whole genome shotgun (WGS) entry which is preliminary data.</text>
</comment>
<dbReference type="InterPro" id="IPR021529">
    <property type="entry name" value="DUF2798"/>
</dbReference>